<sequence length="234" mass="25518">MNPPIVQSRRPARGFTLMEMLVSLAILAMISALLWQALGQTMRVERLLQRSGVDGQLDVVRREWLRAVIESSLVERTGAPRQLAGTGEEFTVAGADGLNLPGLPAGRLQLRFEASPVPGRRRLMVAEAPAADAFAQGLRTPAAPVELLSWEGRVGAAKFLDVNGQWHDQWPPAFAIRLAAARGEDEQMRAAAAEVPQLPRAVLLELGDEVGGPLIVTLSVTELGRVRRDVWERQ</sequence>
<dbReference type="EMBL" id="JBIGIB010000006">
    <property type="protein sequence ID" value="MFG6468692.1"/>
    <property type="molecule type" value="Genomic_DNA"/>
</dbReference>
<dbReference type="RefSeq" id="WP_394386953.1">
    <property type="nucleotide sequence ID" value="NZ_JBIGIB010000006.1"/>
</dbReference>
<gene>
    <name evidence="1" type="ORF">ACG01O_18865</name>
</gene>
<keyword evidence="2" id="KW-1185">Reference proteome</keyword>
<organism evidence="1 2">
    <name type="scientific">Pelomonas baiyunensis</name>
    <dbReference type="NCBI Taxonomy" id="3299026"/>
    <lineage>
        <taxon>Bacteria</taxon>
        <taxon>Pseudomonadati</taxon>
        <taxon>Pseudomonadota</taxon>
        <taxon>Betaproteobacteria</taxon>
        <taxon>Burkholderiales</taxon>
        <taxon>Sphaerotilaceae</taxon>
        <taxon>Roseateles</taxon>
    </lineage>
</organism>
<comment type="caution">
    <text evidence="1">The sequence shown here is derived from an EMBL/GenBank/DDBJ whole genome shotgun (WGS) entry which is preliminary data.</text>
</comment>
<dbReference type="InterPro" id="IPR012902">
    <property type="entry name" value="N_methyl_site"/>
</dbReference>
<protein>
    <submittedName>
        <fullName evidence="1">Type II secretion system protein J</fullName>
    </submittedName>
</protein>
<evidence type="ECO:0000313" key="1">
    <source>
        <dbReference type="EMBL" id="MFG6468692.1"/>
    </source>
</evidence>
<dbReference type="NCBIfam" id="TIGR02532">
    <property type="entry name" value="IV_pilin_GFxxxE"/>
    <property type="match status" value="1"/>
</dbReference>
<dbReference type="Proteomes" id="UP001606303">
    <property type="component" value="Unassembled WGS sequence"/>
</dbReference>
<dbReference type="Pfam" id="PF07963">
    <property type="entry name" value="N_methyl"/>
    <property type="match status" value="1"/>
</dbReference>
<proteinExistence type="predicted"/>
<accession>A0ABW7H3M1</accession>
<evidence type="ECO:0000313" key="2">
    <source>
        <dbReference type="Proteomes" id="UP001606303"/>
    </source>
</evidence>
<reference evidence="1 2" key="1">
    <citation type="submission" date="2024-08" db="EMBL/GenBank/DDBJ databases">
        <authorList>
            <person name="Lu H."/>
        </authorList>
    </citation>
    <scope>NUCLEOTIDE SEQUENCE [LARGE SCALE GENOMIC DNA]</scope>
    <source>
        <strain evidence="1 2">BYS87W</strain>
    </source>
</reference>
<name>A0ABW7H3M1_9BURK</name>